<evidence type="ECO:0000313" key="2">
    <source>
        <dbReference type="EMBL" id="WAH35299.1"/>
    </source>
</evidence>
<evidence type="ECO:0008006" key="4">
    <source>
        <dbReference type="Google" id="ProtNLM"/>
    </source>
</evidence>
<feature type="signal peptide" evidence="1">
    <location>
        <begin position="1"/>
        <end position="39"/>
    </location>
</feature>
<protein>
    <recommendedName>
        <fullName evidence="4">Thioredoxin domain-containing protein</fullName>
    </recommendedName>
</protein>
<dbReference type="InterPro" id="IPR036249">
    <property type="entry name" value="Thioredoxin-like_sf"/>
</dbReference>
<reference evidence="2" key="1">
    <citation type="submission" date="2022-08" db="EMBL/GenBank/DDBJ databases">
        <title>Alicyclobacillus dauci DSM2870, complete genome.</title>
        <authorList>
            <person name="Wang Q."/>
            <person name="Cai R."/>
            <person name="Wang Z."/>
        </authorList>
    </citation>
    <scope>NUCLEOTIDE SEQUENCE</scope>
    <source>
        <strain evidence="2">DSM 28700</strain>
    </source>
</reference>
<dbReference type="SUPFAM" id="SSF52833">
    <property type="entry name" value="Thioredoxin-like"/>
    <property type="match status" value="1"/>
</dbReference>
<proteinExistence type="predicted"/>
<dbReference type="EMBL" id="CP104064">
    <property type="protein sequence ID" value="WAH35299.1"/>
    <property type="molecule type" value="Genomic_DNA"/>
</dbReference>
<gene>
    <name evidence="2" type="ORF">NZD86_13375</name>
</gene>
<sequence>MSTVSNTVMNKGVIRLNRLFTLISSGVLSLLLASGCATVTNGTDTTTNGTSAAKPKLAFQNRTRELVVTPDTKVDPSPATDVDYTHVSVLTAAGKRVVLDARQTPILFVAYWCPHCQRTLELLSSHKSELSRLPVIVNVGFPKNTELQEAVQVEAEETKQLNLHGFQMYYALDPAAGDKYAPQGYPTLAYENVRGIQTLFGEHTLSVWTSVLGL</sequence>
<evidence type="ECO:0000256" key="1">
    <source>
        <dbReference type="SAM" id="SignalP"/>
    </source>
</evidence>
<organism evidence="2 3">
    <name type="scientific">Alicyclobacillus dauci</name>
    <dbReference type="NCBI Taxonomy" id="1475485"/>
    <lineage>
        <taxon>Bacteria</taxon>
        <taxon>Bacillati</taxon>
        <taxon>Bacillota</taxon>
        <taxon>Bacilli</taxon>
        <taxon>Bacillales</taxon>
        <taxon>Alicyclobacillaceae</taxon>
        <taxon>Alicyclobacillus</taxon>
    </lineage>
</organism>
<evidence type="ECO:0000313" key="3">
    <source>
        <dbReference type="Proteomes" id="UP001164803"/>
    </source>
</evidence>
<name>A0ABY6YXH9_9BACL</name>
<feature type="chain" id="PRO_5045111326" description="Thioredoxin domain-containing protein" evidence="1">
    <location>
        <begin position="40"/>
        <end position="214"/>
    </location>
</feature>
<dbReference type="Proteomes" id="UP001164803">
    <property type="component" value="Chromosome"/>
</dbReference>
<keyword evidence="3" id="KW-1185">Reference proteome</keyword>
<dbReference type="RefSeq" id="WP_268042400.1">
    <property type="nucleotide sequence ID" value="NZ_CP104064.1"/>
</dbReference>
<dbReference type="Gene3D" id="3.40.30.10">
    <property type="entry name" value="Glutaredoxin"/>
    <property type="match status" value="1"/>
</dbReference>
<accession>A0ABY6YXH9</accession>
<keyword evidence="1" id="KW-0732">Signal</keyword>